<dbReference type="InterPro" id="IPR012318">
    <property type="entry name" value="HTH_CRP"/>
</dbReference>
<dbReference type="PRINTS" id="PR00034">
    <property type="entry name" value="HTHCRP"/>
</dbReference>
<dbReference type="STRING" id="571933.SAMN05216362_1168"/>
<proteinExistence type="predicted"/>
<evidence type="ECO:0000259" key="6">
    <source>
        <dbReference type="PROSITE" id="PS51063"/>
    </source>
</evidence>
<dbReference type="AlphaFoldDB" id="A0A1H9GNJ6"/>
<dbReference type="InterPro" id="IPR036390">
    <property type="entry name" value="WH_DNA-bd_sf"/>
</dbReference>
<dbReference type="InterPro" id="IPR036388">
    <property type="entry name" value="WH-like_DNA-bd_sf"/>
</dbReference>
<sequence>MFRSESFFRQFPIFTDLTEEELNRLRQISVERDLRKGETIFRQNEKRHSVYFIRTGLVKVYKIDLEGHEQIVNVLHSDEMFPHVGFFDETPYPATAIALTDVRIVGVPIEEFEWLLMEKPGMAIKVMRVIGKKLLELQERLQTIQSQDVFRRIVMMLVRFAKELGVKKSTGEIYLQLPITNSELASMIGVSRETVNRVFNRLKKEEIITYNRKEIHILDYEQLKTYWIH</sequence>
<dbReference type="InterPro" id="IPR014710">
    <property type="entry name" value="RmlC-like_jellyroll"/>
</dbReference>
<evidence type="ECO:0000313" key="8">
    <source>
        <dbReference type="Proteomes" id="UP000199427"/>
    </source>
</evidence>
<dbReference type="EMBL" id="FOES01000016">
    <property type="protein sequence ID" value="SEQ51563.1"/>
    <property type="molecule type" value="Genomic_DNA"/>
</dbReference>
<dbReference type="OrthoDB" id="9810708at2"/>
<dbReference type="RefSeq" id="WP_091773616.1">
    <property type="nucleotide sequence ID" value="NZ_CAESCL010000001.1"/>
</dbReference>
<dbReference type="Pfam" id="PF13545">
    <property type="entry name" value="HTH_Crp_2"/>
    <property type="match status" value="1"/>
</dbReference>
<dbReference type="Gene3D" id="2.60.120.10">
    <property type="entry name" value="Jelly Rolls"/>
    <property type="match status" value="1"/>
</dbReference>
<reference evidence="7 8" key="1">
    <citation type="submission" date="2016-10" db="EMBL/GenBank/DDBJ databases">
        <authorList>
            <person name="de Groot N.N."/>
        </authorList>
    </citation>
    <scope>NUCLEOTIDE SEQUENCE [LARGE SCALE GENOMIC DNA]</scope>
    <source>
        <strain evidence="7 8">DSM 21633</strain>
    </source>
</reference>
<dbReference type="GO" id="GO:0005829">
    <property type="term" value="C:cytosol"/>
    <property type="evidence" value="ECO:0007669"/>
    <property type="project" value="TreeGrafter"/>
</dbReference>
<dbReference type="Pfam" id="PF00027">
    <property type="entry name" value="cNMP_binding"/>
    <property type="match status" value="1"/>
</dbReference>
<evidence type="ECO:0000313" key="7">
    <source>
        <dbReference type="EMBL" id="SEQ51563.1"/>
    </source>
</evidence>
<organism evidence="7 8">
    <name type="scientific">Piscibacillus halophilus</name>
    <dbReference type="NCBI Taxonomy" id="571933"/>
    <lineage>
        <taxon>Bacteria</taxon>
        <taxon>Bacillati</taxon>
        <taxon>Bacillota</taxon>
        <taxon>Bacilli</taxon>
        <taxon>Bacillales</taxon>
        <taxon>Bacillaceae</taxon>
        <taxon>Piscibacillus</taxon>
    </lineage>
</organism>
<dbReference type="SMART" id="SM00419">
    <property type="entry name" value="HTH_CRP"/>
    <property type="match status" value="1"/>
</dbReference>
<keyword evidence="4" id="KW-0804">Transcription</keyword>
<accession>A0A1H9GNJ6</accession>
<feature type="domain" description="Cyclic nucleotide-binding" evidence="5">
    <location>
        <begin position="13"/>
        <end position="117"/>
    </location>
</feature>
<dbReference type="CDD" id="cd00038">
    <property type="entry name" value="CAP_ED"/>
    <property type="match status" value="1"/>
</dbReference>
<dbReference type="PANTHER" id="PTHR24567">
    <property type="entry name" value="CRP FAMILY TRANSCRIPTIONAL REGULATORY PROTEIN"/>
    <property type="match status" value="1"/>
</dbReference>
<dbReference type="PROSITE" id="PS50042">
    <property type="entry name" value="CNMP_BINDING_3"/>
    <property type="match status" value="1"/>
</dbReference>
<dbReference type="InterPro" id="IPR050397">
    <property type="entry name" value="Env_Response_Regulators"/>
</dbReference>
<protein>
    <submittedName>
        <fullName evidence="7">Transcriptional regulator</fullName>
    </submittedName>
</protein>
<dbReference type="SUPFAM" id="SSF51206">
    <property type="entry name" value="cAMP-binding domain-like"/>
    <property type="match status" value="1"/>
</dbReference>
<evidence type="ECO:0000256" key="3">
    <source>
        <dbReference type="ARBA" id="ARBA00023159"/>
    </source>
</evidence>
<keyword evidence="2" id="KW-0238">DNA-binding</keyword>
<keyword evidence="8" id="KW-1185">Reference proteome</keyword>
<dbReference type="InterPro" id="IPR018335">
    <property type="entry name" value="Tscrpt_reg_HTH_Crp-type_CS"/>
</dbReference>
<evidence type="ECO:0000256" key="2">
    <source>
        <dbReference type="ARBA" id="ARBA00023125"/>
    </source>
</evidence>
<dbReference type="GO" id="GO:0003700">
    <property type="term" value="F:DNA-binding transcription factor activity"/>
    <property type="evidence" value="ECO:0007669"/>
    <property type="project" value="InterPro"/>
</dbReference>
<name>A0A1H9GNJ6_9BACI</name>
<dbReference type="PROSITE" id="PS51063">
    <property type="entry name" value="HTH_CRP_2"/>
    <property type="match status" value="1"/>
</dbReference>
<evidence type="ECO:0000256" key="4">
    <source>
        <dbReference type="ARBA" id="ARBA00023163"/>
    </source>
</evidence>
<dbReference type="Gene3D" id="1.10.10.10">
    <property type="entry name" value="Winged helix-like DNA-binding domain superfamily/Winged helix DNA-binding domain"/>
    <property type="match status" value="1"/>
</dbReference>
<dbReference type="PANTHER" id="PTHR24567:SF74">
    <property type="entry name" value="HTH-TYPE TRANSCRIPTIONAL REGULATOR ARCR"/>
    <property type="match status" value="1"/>
</dbReference>
<dbReference type="SUPFAM" id="SSF46785">
    <property type="entry name" value="Winged helix' DNA-binding domain"/>
    <property type="match status" value="1"/>
</dbReference>
<dbReference type="Proteomes" id="UP000199427">
    <property type="component" value="Unassembled WGS sequence"/>
</dbReference>
<gene>
    <name evidence="7" type="ORF">SAMN05216362_1168</name>
</gene>
<feature type="domain" description="HTH crp-type" evidence="6">
    <location>
        <begin position="147"/>
        <end position="221"/>
    </location>
</feature>
<dbReference type="InterPro" id="IPR000595">
    <property type="entry name" value="cNMP-bd_dom"/>
</dbReference>
<dbReference type="PROSITE" id="PS00042">
    <property type="entry name" value="HTH_CRP_1"/>
    <property type="match status" value="1"/>
</dbReference>
<evidence type="ECO:0000259" key="5">
    <source>
        <dbReference type="PROSITE" id="PS50042"/>
    </source>
</evidence>
<keyword evidence="3" id="KW-0010">Activator</keyword>
<dbReference type="GO" id="GO:0003677">
    <property type="term" value="F:DNA binding"/>
    <property type="evidence" value="ECO:0007669"/>
    <property type="project" value="UniProtKB-KW"/>
</dbReference>
<dbReference type="InterPro" id="IPR018490">
    <property type="entry name" value="cNMP-bd_dom_sf"/>
</dbReference>
<dbReference type="SMART" id="SM00100">
    <property type="entry name" value="cNMP"/>
    <property type="match status" value="1"/>
</dbReference>
<evidence type="ECO:0000256" key="1">
    <source>
        <dbReference type="ARBA" id="ARBA00023015"/>
    </source>
</evidence>
<keyword evidence="1" id="KW-0805">Transcription regulation</keyword>